<protein>
    <submittedName>
        <fullName evidence="2">Uncharacterized protein</fullName>
    </submittedName>
</protein>
<sequence>MTPATQFPSFSTPSTSSNQGAYVSAPRDEFDPEVESDIVDQYGNLEFASESLIPPRPDSRLDFHNGVEMADGQETCVDTDTERPPFNVPPRSSRLEWTKSLFQRIGFRSSVPRDEPASTENPLEGDADSGFDDVSNSTTSFRTTTYTFLHQGAAAADGVMIDDISFTFCSSDEETDSSDGESEIDVDCLSDLDAQDPDSPLPPPSSAIAEMITISEDFSSSSTMLEPIIFAPNPSPASSSSILEDAELPVKEKFSCLPSLFSPQPRQRSIFASPQPQRHNYEHRGHSRHSLLHMKWFWATREEEWAEYTVCAQHIPAYGGISTSPEIPVAEQFPSLFASARDTPPNSTRATPPASPPTPPMPPLSVHPRWGDLSGLRDPWCTHMDRYFVDIPMWRIRKSLWTADMEVLAMVHARLSQKSDGDDECPDSCATSSCGDAASLQMSMLTGYSDDSDLTLVDSDNEEEADESTRLPESQSDVSQSIGKAAFDLEGDEEFFEDVDISGPTASSSSSSYPLYSASSSASSFDHATPTIHKPFPMQTHFQTTSLQTPFCPPYSPNCPYSLKQLGHPWATCWYQRSQLLLQLWGLGQPTTPTLEGSIKRQGKAPMVGLGLSMDVVAEELDEKCHSHNDSGFGIGHDMYPFQGLDSDIAASGQ</sequence>
<gene>
    <name evidence="2" type="ORF">VNI00_002262</name>
</gene>
<feature type="region of interest" description="Disordered" evidence="1">
    <location>
        <begin position="338"/>
        <end position="365"/>
    </location>
</feature>
<reference evidence="2 3" key="1">
    <citation type="submission" date="2024-01" db="EMBL/GenBank/DDBJ databases">
        <title>A draft genome for a cacao thread blight-causing isolate of Paramarasmius palmivorus.</title>
        <authorList>
            <person name="Baruah I.K."/>
            <person name="Bukari Y."/>
            <person name="Amoako-Attah I."/>
            <person name="Meinhardt L.W."/>
            <person name="Bailey B.A."/>
            <person name="Cohen S.P."/>
        </authorList>
    </citation>
    <scope>NUCLEOTIDE SEQUENCE [LARGE SCALE GENOMIC DNA]</scope>
    <source>
        <strain evidence="2 3">GH-12</strain>
    </source>
</reference>
<dbReference type="EMBL" id="JAYKXP010000005">
    <property type="protein sequence ID" value="KAK7058626.1"/>
    <property type="molecule type" value="Genomic_DNA"/>
</dbReference>
<evidence type="ECO:0000256" key="1">
    <source>
        <dbReference type="SAM" id="MobiDB-lite"/>
    </source>
</evidence>
<feature type="compositionally biased region" description="Pro residues" evidence="1">
    <location>
        <begin position="353"/>
        <end position="365"/>
    </location>
</feature>
<proteinExistence type="predicted"/>
<feature type="region of interest" description="Disordered" evidence="1">
    <location>
        <begin position="1"/>
        <end position="30"/>
    </location>
</feature>
<name>A0AAW0E0T6_9AGAR</name>
<feature type="compositionally biased region" description="Low complexity" evidence="1">
    <location>
        <begin position="343"/>
        <end position="352"/>
    </location>
</feature>
<feature type="compositionally biased region" description="Polar residues" evidence="1">
    <location>
        <begin position="471"/>
        <end position="480"/>
    </location>
</feature>
<evidence type="ECO:0000313" key="2">
    <source>
        <dbReference type="EMBL" id="KAK7058626.1"/>
    </source>
</evidence>
<feature type="region of interest" description="Disordered" evidence="1">
    <location>
        <begin position="451"/>
        <end position="480"/>
    </location>
</feature>
<keyword evidence="3" id="KW-1185">Reference proteome</keyword>
<dbReference type="AlphaFoldDB" id="A0AAW0E0T6"/>
<dbReference type="Proteomes" id="UP001383192">
    <property type="component" value="Unassembled WGS sequence"/>
</dbReference>
<feature type="region of interest" description="Disordered" evidence="1">
    <location>
        <begin position="108"/>
        <end position="131"/>
    </location>
</feature>
<organism evidence="2 3">
    <name type="scientific">Paramarasmius palmivorus</name>
    <dbReference type="NCBI Taxonomy" id="297713"/>
    <lineage>
        <taxon>Eukaryota</taxon>
        <taxon>Fungi</taxon>
        <taxon>Dikarya</taxon>
        <taxon>Basidiomycota</taxon>
        <taxon>Agaricomycotina</taxon>
        <taxon>Agaricomycetes</taxon>
        <taxon>Agaricomycetidae</taxon>
        <taxon>Agaricales</taxon>
        <taxon>Marasmiineae</taxon>
        <taxon>Marasmiaceae</taxon>
        <taxon>Paramarasmius</taxon>
    </lineage>
</organism>
<comment type="caution">
    <text evidence="2">The sequence shown here is derived from an EMBL/GenBank/DDBJ whole genome shotgun (WGS) entry which is preliminary data.</text>
</comment>
<evidence type="ECO:0000313" key="3">
    <source>
        <dbReference type="Proteomes" id="UP001383192"/>
    </source>
</evidence>
<feature type="compositionally biased region" description="Low complexity" evidence="1">
    <location>
        <begin position="7"/>
        <end position="17"/>
    </location>
</feature>
<accession>A0AAW0E0T6</accession>